<keyword evidence="1" id="KW-0472">Membrane</keyword>
<sequence length="96" mass="11101">MAKNRILFLSCYGIALILLLYFGLNSLFVSILNETFPNVNFIIVLLLLIIVSFSIGLGIRQYINSFTKDKRNKMKNFIFGITLFSWLIVLGMFWVI</sequence>
<reference evidence="2 3" key="1">
    <citation type="submission" date="2018-06" db="EMBL/GenBank/DDBJ databases">
        <title>Genomic Encyclopedia of Archaeal and Bacterial Type Strains, Phase II (KMG-II): from individual species to whole genera.</title>
        <authorList>
            <person name="Goeker M."/>
        </authorList>
    </citation>
    <scope>NUCLEOTIDE SEQUENCE [LARGE SCALE GENOMIC DNA]</scope>
    <source>
        <strain evidence="2 3">KACC 16626</strain>
    </source>
</reference>
<evidence type="ECO:0000256" key="1">
    <source>
        <dbReference type="SAM" id="Phobius"/>
    </source>
</evidence>
<dbReference type="Proteomes" id="UP000247416">
    <property type="component" value="Unassembled WGS sequence"/>
</dbReference>
<evidence type="ECO:0000313" key="3">
    <source>
        <dbReference type="Proteomes" id="UP000247416"/>
    </source>
</evidence>
<dbReference type="OrthoDB" id="2883764at2"/>
<evidence type="ECO:0000313" key="2">
    <source>
        <dbReference type="EMBL" id="PYF06106.1"/>
    </source>
</evidence>
<name>A0A318TMY3_9BACL</name>
<feature type="transmembrane region" description="Helical" evidence="1">
    <location>
        <begin position="38"/>
        <end position="57"/>
    </location>
</feature>
<gene>
    <name evidence="2" type="ORF">BJ095_11267</name>
</gene>
<protein>
    <submittedName>
        <fullName evidence="2">Uncharacterized protein</fullName>
    </submittedName>
</protein>
<organism evidence="2 3">
    <name type="scientific">Ureibacillus chungkukjangi</name>
    <dbReference type="NCBI Taxonomy" id="1202712"/>
    <lineage>
        <taxon>Bacteria</taxon>
        <taxon>Bacillati</taxon>
        <taxon>Bacillota</taxon>
        <taxon>Bacilli</taxon>
        <taxon>Bacillales</taxon>
        <taxon>Caryophanaceae</taxon>
        <taxon>Ureibacillus</taxon>
    </lineage>
</organism>
<dbReference type="AlphaFoldDB" id="A0A318TMY3"/>
<keyword evidence="1" id="KW-0812">Transmembrane</keyword>
<comment type="caution">
    <text evidence="2">The sequence shown here is derived from an EMBL/GenBank/DDBJ whole genome shotgun (WGS) entry which is preliminary data.</text>
</comment>
<dbReference type="RefSeq" id="WP_107933012.1">
    <property type="nucleotide sequence ID" value="NZ_PYWJ01000004.1"/>
</dbReference>
<dbReference type="EMBL" id="QJTJ01000012">
    <property type="protein sequence ID" value="PYF06106.1"/>
    <property type="molecule type" value="Genomic_DNA"/>
</dbReference>
<keyword evidence="3" id="KW-1185">Reference proteome</keyword>
<feature type="transmembrane region" description="Helical" evidence="1">
    <location>
        <begin position="77"/>
        <end position="95"/>
    </location>
</feature>
<keyword evidence="1" id="KW-1133">Transmembrane helix</keyword>
<accession>A0A318TMY3</accession>
<feature type="transmembrane region" description="Helical" evidence="1">
    <location>
        <begin position="7"/>
        <end position="32"/>
    </location>
</feature>
<proteinExistence type="predicted"/>